<evidence type="ECO:0000313" key="2">
    <source>
        <dbReference type="Proteomes" id="UP000799772"/>
    </source>
</evidence>
<dbReference type="Proteomes" id="UP000799772">
    <property type="component" value="Unassembled WGS sequence"/>
</dbReference>
<evidence type="ECO:0000313" key="1">
    <source>
        <dbReference type="EMBL" id="KAF2094206.1"/>
    </source>
</evidence>
<organism evidence="1 2">
    <name type="scientific">Rhizodiscina lignyota</name>
    <dbReference type="NCBI Taxonomy" id="1504668"/>
    <lineage>
        <taxon>Eukaryota</taxon>
        <taxon>Fungi</taxon>
        <taxon>Dikarya</taxon>
        <taxon>Ascomycota</taxon>
        <taxon>Pezizomycotina</taxon>
        <taxon>Dothideomycetes</taxon>
        <taxon>Pleosporomycetidae</taxon>
        <taxon>Aulographales</taxon>
        <taxon>Rhizodiscinaceae</taxon>
        <taxon>Rhizodiscina</taxon>
    </lineage>
</organism>
<protein>
    <submittedName>
        <fullName evidence="1">Uncharacterized protein</fullName>
    </submittedName>
</protein>
<reference evidence="1" key="1">
    <citation type="journal article" date="2020" name="Stud. Mycol.">
        <title>101 Dothideomycetes genomes: a test case for predicting lifestyles and emergence of pathogens.</title>
        <authorList>
            <person name="Haridas S."/>
            <person name="Albert R."/>
            <person name="Binder M."/>
            <person name="Bloem J."/>
            <person name="Labutti K."/>
            <person name="Salamov A."/>
            <person name="Andreopoulos B."/>
            <person name="Baker S."/>
            <person name="Barry K."/>
            <person name="Bills G."/>
            <person name="Bluhm B."/>
            <person name="Cannon C."/>
            <person name="Castanera R."/>
            <person name="Culley D."/>
            <person name="Daum C."/>
            <person name="Ezra D."/>
            <person name="Gonzalez J."/>
            <person name="Henrissat B."/>
            <person name="Kuo A."/>
            <person name="Liang C."/>
            <person name="Lipzen A."/>
            <person name="Lutzoni F."/>
            <person name="Magnuson J."/>
            <person name="Mondo S."/>
            <person name="Nolan M."/>
            <person name="Ohm R."/>
            <person name="Pangilinan J."/>
            <person name="Park H.-J."/>
            <person name="Ramirez L."/>
            <person name="Alfaro M."/>
            <person name="Sun H."/>
            <person name="Tritt A."/>
            <person name="Yoshinaga Y."/>
            <person name="Zwiers L.-H."/>
            <person name="Turgeon B."/>
            <person name="Goodwin S."/>
            <person name="Spatafora J."/>
            <person name="Crous P."/>
            <person name="Grigoriev I."/>
        </authorList>
    </citation>
    <scope>NUCLEOTIDE SEQUENCE</scope>
    <source>
        <strain evidence="1">CBS 133067</strain>
    </source>
</reference>
<name>A0A9P4I364_9PEZI</name>
<sequence length="288" mass="32449">MPSGESEGPRAPQLAPEGRVCRRCWVEHVAASSDTTLRIAYSRGPFNGQAGKREPLFEARCLHGTNAYTQADGAEKARPVEVPIGSTDNPQEKARYAQMMESMEKYFGWSHLGQGYNAEISPQDELIGRHTYHTVLAYACEGNPELSIKVLGKAKSARQFKKEVTMYMNYAIQAIDYQIKDRESRYDPFAPRNVHKMVGESAGLAEATKISRCASIIHHQIPRKAPLWFWNQSTTGTQLLAEAQGRIAMRSGHNYSMNALIQEVESHQLQLNYRQVQEELHRISQQAL</sequence>
<gene>
    <name evidence="1" type="ORF">NA57DRAFT_80621</name>
</gene>
<comment type="caution">
    <text evidence="1">The sequence shown here is derived from an EMBL/GenBank/DDBJ whole genome shotgun (WGS) entry which is preliminary data.</text>
</comment>
<keyword evidence="2" id="KW-1185">Reference proteome</keyword>
<dbReference type="EMBL" id="ML978135">
    <property type="protein sequence ID" value="KAF2094206.1"/>
    <property type="molecule type" value="Genomic_DNA"/>
</dbReference>
<dbReference type="AlphaFoldDB" id="A0A9P4I364"/>
<accession>A0A9P4I364</accession>
<proteinExistence type="predicted"/>